<keyword evidence="2" id="KW-1185">Reference proteome</keyword>
<protein>
    <submittedName>
        <fullName evidence="1">Uncharacterized protein</fullName>
    </submittedName>
</protein>
<gene>
    <name evidence="1" type="ORF">H5410_031328</name>
</gene>
<evidence type="ECO:0000313" key="2">
    <source>
        <dbReference type="Proteomes" id="UP000824120"/>
    </source>
</evidence>
<dbReference type="AlphaFoldDB" id="A0A9J5YLZ5"/>
<dbReference type="OrthoDB" id="1939479at2759"/>
<proteinExistence type="predicted"/>
<organism evidence="1 2">
    <name type="scientific">Solanum commersonii</name>
    <name type="common">Commerson's wild potato</name>
    <name type="synonym">Commerson's nightshade</name>
    <dbReference type="NCBI Taxonomy" id="4109"/>
    <lineage>
        <taxon>Eukaryota</taxon>
        <taxon>Viridiplantae</taxon>
        <taxon>Streptophyta</taxon>
        <taxon>Embryophyta</taxon>
        <taxon>Tracheophyta</taxon>
        <taxon>Spermatophyta</taxon>
        <taxon>Magnoliopsida</taxon>
        <taxon>eudicotyledons</taxon>
        <taxon>Gunneridae</taxon>
        <taxon>Pentapetalae</taxon>
        <taxon>asterids</taxon>
        <taxon>lamiids</taxon>
        <taxon>Solanales</taxon>
        <taxon>Solanaceae</taxon>
        <taxon>Solanoideae</taxon>
        <taxon>Solaneae</taxon>
        <taxon>Solanum</taxon>
    </lineage>
</organism>
<dbReference type="PANTHER" id="PTHR33022:SF13">
    <property type="entry name" value="UBIQUITIN-LIKE PROTEASE FAMILY PROFILE DOMAIN-CONTAINING PROTEIN"/>
    <property type="match status" value="1"/>
</dbReference>
<name>A0A9J5YLZ5_SOLCO</name>
<dbReference type="PANTHER" id="PTHR33022">
    <property type="entry name" value="DUF1985 DOMAIN-CONTAINING PROTEIN"/>
    <property type="match status" value="1"/>
</dbReference>
<reference evidence="1 2" key="1">
    <citation type="submission" date="2020-09" db="EMBL/GenBank/DDBJ databases">
        <title>De no assembly of potato wild relative species, Solanum commersonii.</title>
        <authorList>
            <person name="Cho K."/>
        </authorList>
    </citation>
    <scope>NUCLEOTIDE SEQUENCE [LARGE SCALE GENOMIC DNA]</scope>
    <source>
        <strain evidence="1">LZ3.2</strain>
        <tissue evidence="1">Leaf</tissue>
    </source>
</reference>
<comment type="caution">
    <text evidence="1">The sequence shown here is derived from an EMBL/GenBank/DDBJ whole genome shotgun (WGS) entry which is preliminary data.</text>
</comment>
<accession>A0A9J5YLZ5</accession>
<dbReference type="EMBL" id="JACXVP010000006">
    <property type="protein sequence ID" value="KAG5599958.1"/>
    <property type="molecule type" value="Genomic_DNA"/>
</dbReference>
<sequence>MKDYVSNDIDFIYIYVDKKFEYLEALIKEYHSQLMKSKNSEDNQPPKIDVSDKSMSCIVEVSNKKCNDEHQITAIVEKEDLEDDIHPYCPFEGCGITYQDQSNLIDKCIQWVTWGLLKSQANKKPTEDKYRAKASSFGFEMMNFFVAFLIDKKWFYVMLQPQKCWTTKHINVAFYYFRKKSKLCSMNQYRYTIVNFLFNTHIHNTYERYCNNQADDNISTQEHINCVSVVSVHGRSITNIMKGFSIPAELPWHLVDDVYISVNSDGRSLGAQGKNTFWRDKKLSRMLSSYLIDNGFFEQIGQNLMHIRTKNLFFYKSNSTFCCGDYGLYVAIFVEFLGDELVIPPDDFLSSYLRNRYAALLWKYDNDKAKD</sequence>
<dbReference type="Proteomes" id="UP000824120">
    <property type="component" value="Chromosome 6"/>
</dbReference>
<evidence type="ECO:0000313" key="1">
    <source>
        <dbReference type="EMBL" id="KAG5599958.1"/>
    </source>
</evidence>